<accession>A0ABT1ZEH7</accession>
<gene>
    <name evidence="2" type="ORF">NUH29_05865</name>
</gene>
<name>A0ABT1ZEH7_9MICO</name>
<proteinExistence type="predicted"/>
<protein>
    <recommendedName>
        <fullName evidence="4">Cell envelope biogenesis protein OmpA</fullName>
    </recommendedName>
</protein>
<reference evidence="2 3" key="1">
    <citation type="submission" date="2022-08" db="EMBL/GenBank/DDBJ databases">
        <authorList>
            <person name="Li F."/>
        </authorList>
    </citation>
    <scope>NUCLEOTIDE SEQUENCE [LARGE SCALE GENOMIC DNA]</scope>
    <source>
        <strain evidence="2 3">10F1B-8-1</strain>
    </source>
</reference>
<keyword evidence="1" id="KW-0472">Membrane</keyword>
<organism evidence="2 3">
    <name type="scientific">Protaetiibacter mangrovi</name>
    <dbReference type="NCBI Taxonomy" id="2970926"/>
    <lineage>
        <taxon>Bacteria</taxon>
        <taxon>Bacillati</taxon>
        <taxon>Actinomycetota</taxon>
        <taxon>Actinomycetes</taxon>
        <taxon>Micrococcales</taxon>
        <taxon>Microbacteriaceae</taxon>
        <taxon>Protaetiibacter</taxon>
    </lineage>
</organism>
<feature type="transmembrane region" description="Helical" evidence="1">
    <location>
        <begin position="84"/>
        <end position="106"/>
    </location>
</feature>
<feature type="transmembrane region" description="Helical" evidence="1">
    <location>
        <begin position="51"/>
        <end position="72"/>
    </location>
</feature>
<dbReference type="EMBL" id="JANTHX010000005">
    <property type="protein sequence ID" value="MCS0499075.1"/>
    <property type="molecule type" value="Genomic_DNA"/>
</dbReference>
<feature type="transmembrane region" description="Helical" evidence="1">
    <location>
        <begin position="112"/>
        <end position="132"/>
    </location>
</feature>
<keyword evidence="1" id="KW-1133">Transmembrane helix</keyword>
<evidence type="ECO:0000313" key="3">
    <source>
        <dbReference type="Proteomes" id="UP001205337"/>
    </source>
</evidence>
<comment type="caution">
    <text evidence="2">The sequence shown here is derived from an EMBL/GenBank/DDBJ whole genome shotgun (WGS) entry which is preliminary data.</text>
</comment>
<evidence type="ECO:0000313" key="2">
    <source>
        <dbReference type="EMBL" id="MCS0499075.1"/>
    </source>
</evidence>
<keyword evidence="3" id="KW-1185">Reference proteome</keyword>
<sequence length="139" mass="13976">MTAIADRPAARTRTVALTVLVALAAVAIATSLLALAAGALGAGAFPPLMPAVFLSFALVGTLAALAGWVLVVRLVRRSRAVLRVLVPVLAVVSFAPDIALLALGFIPGTTAVGVVALMLMHLVVVAAAVIAGRRIAPAR</sequence>
<dbReference type="Proteomes" id="UP001205337">
    <property type="component" value="Unassembled WGS sequence"/>
</dbReference>
<keyword evidence="1" id="KW-0812">Transmembrane</keyword>
<evidence type="ECO:0000256" key="1">
    <source>
        <dbReference type="SAM" id="Phobius"/>
    </source>
</evidence>
<evidence type="ECO:0008006" key="4">
    <source>
        <dbReference type="Google" id="ProtNLM"/>
    </source>
</evidence>
<dbReference type="RefSeq" id="WP_258798094.1">
    <property type="nucleotide sequence ID" value="NZ_JANTHX010000005.1"/>
</dbReference>